<evidence type="ECO:0000313" key="3">
    <source>
        <dbReference type="EMBL" id="KAL1200394.1"/>
    </source>
</evidence>
<dbReference type="InterPro" id="IPR036020">
    <property type="entry name" value="WW_dom_sf"/>
</dbReference>
<keyword evidence="4" id="KW-1185">Reference proteome</keyword>
<dbReference type="CDD" id="cd00201">
    <property type="entry name" value="WW"/>
    <property type="match status" value="1"/>
</dbReference>
<reference evidence="3 4" key="1">
    <citation type="submission" date="2024-04" db="EMBL/GenBank/DDBJ databases">
        <title>Genome assembly C_amara_ONT_v2.</title>
        <authorList>
            <person name="Yant L."/>
            <person name="Moore C."/>
            <person name="Slenker M."/>
        </authorList>
    </citation>
    <scope>NUCLEOTIDE SEQUENCE [LARGE SCALE GENOMIC DNA]</scope>
    <source>
        <tissue evidence="3">Leaf</tissue>
    </source>
</reference>
<proteinExistence type="predicted"/>
<dbReference type="Pfam" id="PF24791">
    <property type="entry name" value="SAC9_C8D"/>
    <property type="match status" value="1"/>
</dbReference>
<dbReference type="Pfam" id="PF24789">
    <property type="entry name" value="SAC9_GBDL_2nd"/>
    <property type="match status" value="1"/>
</dbReference>
<dbReference type="InterPro" id="IPR057553">
    <property type="entry name" value="SAC9_GBDL_2nd"/>
</dbReference>
<dbReference type="PANTHER" id="PTHR46817:SF1">
    <property type="entry name" value="SAC DOMAIN-CONTAINING PROTEIN"/>
    <property type="match status" value="1"/>
</dbReference>
<accession>A0ABD1AB74</accession>
<dbReference type="PANTHER" id="PTHR46817">
    <property type="entry name" value="PHOSPHOINOSITIDE PHOSPHATASE SAC9-RELATED"/>
    <property type="match status" value="1"/>
</dbReference>
<dbReference type="EMBL" id="JBANAX010000621">
    <property type="protein sequence ID" value="KAL1200394.1"/>
    <property type="molecule type" value="Genomic_DNA"/>
</dbReference>
<organism evidence="3 4">
    <name type="scientific">Cardamine amara subsp. amara</name>
    <dbReference type="NCBI Taxonomy" id="228776"/>
    <lineage>
        <taxon>Eukaryota</taxon>
        <taxon>Viridiplantae</taxon>
        <taxon>Streptophyta</taxon>
        <taxon>Embryophyta</taxon>
        <taxon>Tracheophyta</taxon>
        <taxon>Spermatophyta</taxon>
        <taxon>Magnoliopsida</taxon>
        <taxon>eudicotyledons</taxon>
        <taxon>Gunneridae</taxon>
        <taxon>Pentapetalae</taxon>
        <taxon>rosids</taxon>
        <taxon>malvids</taxon>
        <taxon>Brassicales</taxon>
        <taxon>Brassicaceae</taxon>
        <taxon>Cardamineae</taxon>
        <taxon>Cardamine</taxon>
    </lineage>
</organism>
<evidence type="ECO:0000259" key="1">
    <source>
        <dbReference type="PROSITE" id="PS50020"/>
    </source>
</evidence>
<dbReference type="PROSITE" id="PS50020">
    <property type="entry name" value="WW_DOMAIN_2"/>
    <property type="match status" value="1"/>
</dbReference>
<dbReference type="PROSITE" id="PS50275">
    <property type="entry name" value="SAC"/>
    <property type="match status" value="1"/>
</dbReference>
<dbReference type="Pfam" id="PF02383">
    <property type="entry name" value="Syja_N"/>
    <property type="match status" value="1"/>
</dbReference>
<comment type="caution">
    <text evidence="3">The sequence shown here is derived from an EMBL/GenBank/DDBJ whole genome shotgun (WGS) entry which is preliminary data.</text>
</comment>
<name>A0ABD1AB74_CARAN</name>
<dbReference type="PROSITE" id="PS01159">
    <property type="entry name" value="WW_DOMAIN_1"/>
    <property type="match status" value="1"/>
</dbReference>
<protein>
    <submittedName>
        <fullName evidence="3">Phosphoinositide phosphatase SAC9</fullName>
    </submittedName>
</protein>
<sequence length="1719" mass="189969">MDLHPPGGSKNTSIVVVTLESGEVYVIASLLSKVGTQLIYIDPTTGILRYNGKPGLDSFKSEREALDYVTNGSRGGIRSSIYGRAILGYAVLGSFGMLLVATRLTPSIPDLPGGGCVYTVAESQWVKISLHNPQPQGKGETKNIQDLTELDIDEKHYFCDTRDITRPFPSRMPVQTPDDEFVWNRWLSVPFKNIGLPELCVILLQGFAEYRPFGSSGQLEGIVALMARRSRLHPGTRYLARGINSCSGTGNEVECEQLVWTPKRQGQSVAFNSYIWRRGTIPIWWGAELKMTAAEAEIYVADRDPYKGSTEYYQRLSKRYDTRNLDAPVGGNQKQKAFVPIVCINLLRSGEGKSESILVQHFEESMNFIRSSGKLPYTRVHLINYDWHNSVKLKGEQQTIEGLWMHLKSATMAIGISEGDYLPSRQRLKECRGEVICIDDIEGAFCLRAHQNGVLRFNCADSLDRTNAASFFGGLQVFVEQCRRLGISLDTDLGYGYSSVNSDVGYNAPLPPGWEKRADAVTGKSYYIDHNTKTTTWSHPCPDKPWKRLDMKFEEFKRSTILSPVSELADLFLQQGDIHATLYTGSKAMHSQILNIFSEESGAFKQFAAAQKNMKITLQRRYKNAMVDSSRQKQLEMFLGMRLFKHLPSIPVQPLHVLSRPCGFFLKPVPSLSESSNDGSSLLSIKRKDITWLCPQAADIVELFIYLSEPCHVCQLLLTISHGADDLTCPSTVDVRTGRHIEDLKLVVEGASIPRCANGTNLLIPLPGSISSEDMAVTGAGARLHEKDTSSLSLLYDFEELEGQLDFLTRVVAVTFYPAGSVRIPLTLGQIEVLGISLPWRGMFTGERTGGRLAELSRKPDEDEIPFSSCSDLNPFAAKSLQTETVSAPVQQKDPFPSNLLDLLTGEVSSSDPFPQPVVECVASGGNDMLDFLDQAVVEYSGSETVPGGSFPQDKRPKESDAHMYLNCIKSLTGPNMGRKLEFVEAMKLEIERLRLNISAAERDRALLSIGIDPATINPNSSHDELYIGRLCRIANALAVLGQASLEDKIIASIGLGKLENNVIDFWNITGIGEGCDGGKCQVRAEVNKSSVGSSTKRSGGESGSVFLCFQCMKKACKFCCAGKGALLLSKSYSRDTANGSGSLTDGSATSIGSNHYICKRCCSSIVLEALIVDYVRVLVSLRRSGRVDNAGREALNEVFGSNITNHLTVRGQPSPNREDLNFLRQILGQEESLAEFPYASFLHKIETGTDSAPFFSLLTPLNLASCNAYWKAPPSANSVEAVIILNSLSDVSSVVLLVSPCGYSDADAPTVQIWASSDINKEARTLMGKWDVESFVRSSPELYGPEKSGRDSRAPRHIKFAFKNPVRCRIIWITLRLPRLGSSSVSLDKNINLLSLDENPFAPIPRRASFGATIENDPCLHAKRILVTGNTVRDKTLASLQSVESMSIRNWLDRAPRLNRFLIPLEAERPMENDLVLELYIQPASPLAAGFRLDAFNAIRPRVTHSPSSDVVDIWDPVSIIMEDRHVSPAVLYIQVSVLQEQYKMVTIAEYRLPEARVGTKMYFDFPKQIQAHRVSFKLLGDVAAFVDEPAEPDELSGRASPFAAGLSLANRIKLYYYEDPYETCDELFSDVQTYLKAVSLGPLAFVRWYVSIQTHLNGIFIGLHYECLHMHISLLLRRPDDATIGCFLDIRASFHTTIINGIGQVLLMGSIGDAGIL</sequence>
<dbReference type="InterPro" id="IPR001202">
    <property type="entry name" value="WW_dom"/>
</dbReference>
<evidence type="ECO:0000313" key="4">
    <source>
        <dbReference type="Proteomes" id="UP001558713"/>
    </source>
</evidence>
<dbReference type="InterPro" id="IPR057554">
    <property type="entry name" value="SAC9_C"/>
</dbReference>
<feature type="domain" description="SAC" evidence="2">
    <location>
        <begin position="147"/>
        <end position="522"/>
    </location>
</feature>
<dbReference type="SUPFAM" id="SSF51045">
    <property type="entry name" value="WW domain"/>
    <property type="match status" value="1"/>
</dbReference>
<dbReference type="Gene3D" id="2.20.70.10">
    <property type="match status" value="1"/>
</dbReference>
<gene>
    <name evidence="3" type="ORF">V5N11_001615</name>
</gene>
<dbReference type="Proteomes" id="UP001558713">
    <property type="component" value="Unassembled WGS sequence"/>
</dbReference>
<dbReference type="Pfam" id="PF24790">
    <property type="entry name" value="SAC9_GBDL_1st"/>
    <property type="match status" value="1"/>
</dbReference>
<dbReference type="InterPro" id="IPR057557">
    <property type="entry name" value="SAC9_C8D"/>
</dbReference>
<dbReference type="InterPro" id="IPR002013">
    <property type="entry name" value="SAC_dom"/>
</dbReference>
<dbReference type="Pfam" id="PF00397">
    <property type="entry name" value="WW"/>
    <property type="match status" value="1"/>
</dbReference>
<dbReference type="SMART" id="SM00456">
    <property type="entry name" value="WW"/>
    <property type="match status" value="1"/>
</dbReference>
<dbReference type="Pfam" id="PF24765">
    <property type="entry name" value="SAC9_C"/>
    <property type="match status" value="1"/>
</dbReference>
<evidence type="ECO:0000259" key="2">
    <source>
        <dbReference type="PROSITE" id="PS50275"/>
    </source>
</evidence>
<feature type="domain" description="WW" evidence="1">
    <location>
        <begin position="508"/>
        <end position="542"/>
    </location>
</feature>
<dbReference type="InterPro" id="IPR057555">
    <property type="entry name" value="SAC9_GBDL_1st"/>
</dbReference>